<dbReference type="Proteomes" id="UP001064489">
    <property type="component" value="Chromosome 4"/>
</dbReference>
<evidence type="ECO:0000259" key="1">
    <source>
        <dbReference type="Pfam" id="PF00078"/>
    </source>
</evidence>
<dbReference type="Pfam" id="PF00078">
    <property type="entry name" value="RVT_1"/>
    <property type="match status" value="1"/>
</dbReference>
<reference evidence="2" key="1">
    <citation type="journal article" date="2022" name="Plant J.">
        <title>Strategies of tolerance reflected in two North American maple genomes.</title>
        <authorList>
            <person name="McEvoy S.L."/>
            <person name="Sezen U.U."/>
            <person name="Trouern-Trend A."/>
            <person name="McMahon S.M."/>
            <person name="Schaberg P.G."/>
            <person name="Yang J."/>
            <person name="Wegrzyn J.L."/>
            <person name="Swenson N.G."/>
        </authorList>
    </citation>
    <scope>NUCLEOTIDE SEQUENCE</scope>
    <source>
        <strain evidence="2">91603</strain>
    </source>
</reference>
<comment type="caution">
    <text evidence="2">The sequence shown here is derived from an EMBL/GenBank/DDBJ whole genome shotgun (WGS) entry which is preliminary data.</text>
</comment>
<keyword evidence="3" id="KW-1185">Reference proteome</keyword>
<accession>A0AAD5IYX1</accession>
<evidence type="ECO:0000313" key="3">
    <source>
        <dbReference type="Proteomes" id="UP001064489"/>
    </source>
</evidence>
<dbReference type="InterPro" id="IPR052343">
    <property type="entry name" value="Retrotransposon-Effector_Assoc"/>
</dbReference>
<reference evidence="2" key="2">
    <citation type="submission" date="2023-02" db="EMBL/GenBank/DDBJ databases">
        <authorList>
            <person name="Swenson N.G."/>
            <person name="Wegrzyn J.L."/>
            <person name="Mcevoy S.L."/>
        </authorList>
    </citation>
    <scope>NUCLEOTIDE SEQUENCE</scope>
    <source>
        <strain evidence="2">91603</strain>
        <tissue evidence="2">Leaf</tissue>
    </source>
</reference>
<dbReference type="InterPro" id="IPR000477">
    <property type="entry name" value="RT_dom"/>
</dbReference>
<name>A0AAD5IYX1_ACENE</name>
<evidence type="ECO:0000313" key="2">
    <source>
        <dbReference type="EMBL" id="KAI9180674.1"/>
    </source>
</evidence>
<gene>
    <name evidence="2" type="ORF">LWI28_007084</name>
</gene>
<dbReference type="PANTHER" id="PTHR46890:SF48">
    <property type="entry name" value="RNA-DIRECTED DNA POLYMERASE"/>
    <property type="match status" value="1"/>
</dbReference>
<dbReference type="SUPFAM" id="SSF56672">
    <property type="entry name" value="DNA/RNA polymerases"/>
    <property type="match status" value="1"/>
</dbReference>
<dbReference type="AlphaFoldDB" id="A0AAD5IYX1"/>
<protein>
    <recommendedName>
        <fullName evidence="1">Reverse transcriptase domain-containing protein</fullName>
    </recommendedName>
</protein>
<dbReference type="EMBL" id="JAJSOW010000101">
    <property type="protein sequence ID" value="KAI9180674.1"/>
    <property type="molecule type" value="Genomic_DNA"/>
</dbReference>
<sequence length="265" mass="29181">MKFSREEIKKEIFYMNPTKALGCDGLPAVFFQKYWESIGPNVVDACLSVLNNGGTVDGMNKTIIALIPKIQNPVAITNYSPINLCNVIYKAIAKAMTNKLKHVLGDVISATQCAFIPGRLILDNTIVGFESLHMLKQRKRKRGSMAIKLDMSKAYDRVEWAFLDGMMRRLVFSMKWVDLVMGCVSLVSYSICINGEVCGNIKPSRVEVARFRFGSEPVVPVPVPGLGGTGTGTETGTGTRTVGSGFGFTEPAVLNPFLFIYLFKF</sequence>
<dbReference type="InterPro" id="IPR043502">
    <property type="entry name" value="DNA/RNA_pol_sf"/>
</dbReference>
<organism evidence="2 3">
    <name type="scientific">Acer negundo</name>
    <name type="common">Box elder</name>
    <dbReference type="NCBI Taxonomy" id="4023"/>
    <lineage>
        <taxon>Eukaryota</taxon>
        <taxon>Viridiplantae</taxon>
        <taxon>Streptophyta</taxon>
        <taxon>Embryophyta</taxon>
        <taxon>Tracheophyta</taxon>
        <taxon>Spermatophyta</taxon>
        <taxon>Magnoliopsida</taxon>
        <taxon>eudicotyledons</taxon>
        <taxon>Gunneridae</taxon>
        <taxon>Pentapetalae</taxon>
        <taxon>rosids</taxon>
        <taxon>malvids</taxon>
        <taxon>Sapindales</taxon>
        <taxon>Sapindaceae</taxon>
        <taxon>Hippocastanoideae</taxon>
        <taxon>Acereae</taxon>
        <taxon>Acer</taxon>
    </lineage>
</organism>
<feature type="domain" description="Reverse transcriptase" evidence="1">
    <location>
        <begin position="71"/>
        <end position="196"/>
    </location>
</feature>
<dbReference type="PANTHER" id="PTHR46890">
    <property type="entry name" value="NON-LTR RETROLELEMENT REVERSE TRANSCRIPTASE-LIKE PROTEIN-RELATED"/>
    <property type="match status" value="1"/>
</dbReference>
<proteinExistence type="predicted"/>